<keyword evidence="1" id="KW-0812">Transmembrane</keyword>
<reference evidence="3" key="1">
    <citation type="submission" date="2021-03" db="EMBL/GenBank/DDBJ databases">
        <title>Assistant Professor.</title>
        <authorList>
            <person name="Huq M.A."/>
        </authorList>
    </citation>
    <scope>NUCLEOTIDE SEQUENCE [LARGE SCALE GENOMIC DNA]</scope>
    <source>
        <strain evidence="3">MAH-28</strain>
    </source>
</reference>
<keyword evidence="1" id="KW-1133">Transmembrane helix</keyword>
<dbReference type="EMBL" id="JAGHKP010000001">
    <property type="protein sequence ID" value="MBO9151925.1"/>
    <property type="molecule type" value="Genomic_DNA"/>
</dbReference>
<comment type="caution">
    <text evidence="2">The sequence shown here is derived from an EMBL/GenBank/DDBJ whole genome shotgun (WGS) entry which is preliminary data.</text>
</comment>
<evidence type="ECO:0000313" key="2">
    <source>
        <dbReference type="EMBL" id="MBO9151925.1"/>
    </source>
</evidence>
<protein>
    <submittedName>
        <fullName evidence="2">Uncharacterized protein</fullName>
    </submittedName>
</protein>
<name>A0ABS3YB69_9BACT</name>
<keyword evidence="3" id="KW-1185">Reference proteome</keyword>
<dbReference type="Proteomes" id="UP000679126">
    <property type="component" value="Unassembled WGS sequence"/>
</dbReference>
<evidence type="ECO:0000313" key="3">
    <source>
        <dbReference type="Proteomes" id="UP000679126"/>
    </source>
</evidence>
<accession>A0ABS3YB69</accession>
<dbReference type="RefSeq" id="WP_209144585.1">
    <property type="nucleotide sequence ID" value="NZ_JAGHKP010000001.1"/>
</dbReference>
<evidence type="ECO:0000256" key="1">
    <source>
        <dbReference type="SAM" id="Phobius"/>
    </source>
</evidence>
<keyword evidence="1" id="KW-0472">Membrane</keyword>
<proteinExistence type="predicted"/>
<organism evidence="2 3">
    <name type="scientific">Chitinophaga chungangae</name>
    <dbReference type="NCBI Taxonomy" id="2821488"/>
    <lineage>
        <taxon>Bacteria</taxon>
        <taxon>Pseudomonadati</taxon>
        <taxon>Bacteroidota</taxon>
        <taxon>Chitinophagia</taxon>
        <taxon>Chitinophagales</taxon>
        <taxon>Chitinophagaceae</taxon>
        <taxon>Chitinophaga</taxon>
    </lineage>
</organism>
<feature type="transmembrane region" description="Helical" evidence="1">
    <location>
        <begin position="21"/>
        <end position="40"/>
    </location>
</feature>
<sequence length="320" mass="34488">MAELNKLECEKKVKNTGYGKCPVDFLAFIGGFLAPIGLVLTKAQLADLQATFQSLVLADIGQRIFPFHGWEGVTPNTHDPTFAAMPSGRQVFVKEGDIDVTYQFLDVGLCLSNRMRSFNNDFSYGLFRYDEEFKLQGTTKLDADGNPGLAPIPLKVNYTYPVGENDFTNPSIYRSRYSFAPNYVNENVGFVQADSWIKDIKGLVDIGLTISGTPTGGVYQVLPLAGCSQTNLFDQYSAALAVAGLWKMYNVATGNEIDIDSVAANAGLKAITVTADTADPDYTAATATGKVRIELADAAALDAADITGYEGIPLTVVRGV</sequence>
<gene>
    <name evidence="2" type="ORF">J7I43_06880</name>
</gene>